<keyword evidence="3" id="KW-1185">Reference proteome</keyword>
<evidence type="ECO:0000313" key="3">
    <source>
        <dbReference type="Proteomes" id="UP000724874"/>
    </source>
</evidence>
<dbReference type="InterPro" id="IPR050754">
    <property type="entry name" value="FKBP4/5/8-like"/>
</dbReference>
<evidence type="ECO:0000256" key="1">
    <source>
        <dbReference type="SAM" id="MobiDB-lite"/>
    </source>
</evidence>
<sequence>MSPGSSEGSSSQPALDSYQRAISAITRNFRPDSITGEVEFADIVQYISTHIDDPDVQIFLSESNKRGAIQKEERKKVLAEFDIKKLKIQFGAAWLISLEYAGLTTDPRLDDNWSLPEDPDPEEGTQAPGLTEEPRQKFQMFCYIREGPGTEDGTNSRHVAEFIGLPTSKQIEDFVKVSMAAPLECYSPGIPTTLAFSYNLNVHKAALMPFLHSLPFPCSHIFETAEIRNKMADQGDAVAERRFREYIEYATKLKDAGNEAYSKRDRKGAVAKYKEAIDELDKLLLKMLSEAPERDKETKDLITVCWANSSAAKLLDIPGEGKDAEGAKQDAEKALKFDREYAKGYMRLSRAHEVLGDTDGAQDALVRGLRRKSLQDHWGLADHLISLQTEGKGLPKEKDTFKIWLASDRVSRMSDLGGAWQKRCQQHARILESKI</sequence>
<dbReference type="PANTHER" id="PTHR46512:SF9">
    <property type="entry name" value="PEPTIDYLPROLYL ISOMERASE"/>
    <property type="match status" value="1"/>
</dbReference>
<dbReference type="AlphaFoldDB" id="A0A9P5NH20"/>
<protein>
    <submittedName>
        <fullName evidence="2">Uncharacterized protein</fullName>
    </submittedName>
</protein>
<dbReference type="PANTHER" id="PTHR46512">
    <property type="entry name" value="PEPTIDYLPROLYL ISOMERASE"/>
    <property type="match status" value="1"/>
</dbReference>
<dbReference type="OrthoDB" id="2942533at2759"/>
<gene>
    <name evidence="2" type="ORF">CPB84DRAFT_1788774</name>
</gene>
<reference evidence="2" key="1">
    <citation type="submission" date="2020-11" db="EMBL/GenBank/DDBJ databases">
        <authorList>
            <consortium name="DOE Joint Genome Institute"/>
            <person name="Ahrendt S."/>
            <person name="Riley R."/>
            <person name="Andreopoulos W."/>
            <person name="LaButti K."/>
            <person name="Pangilinan J."/>
            <person name="Ruiz-duenas F.J."/>
            <person name="Barrasa J.M."/>
            <person name="Sanchez-Garcia M."/>
            <person name="Camarero S."/>
            <person name="Miyauchi S."/>
            <person name="Serrano A."/>
            <person name="Linde D."/>
            <person name="Babiker R."/>
            <person name="Drula E."/>
            <person name="Ayuso-Fernandez I."/>
            <person name="Pacheco R."/>
            <person name="Padilla G."/>
            <person name="Ferreira P."/>
            <person name="Barriuso J."/>
            <person name="Kellner H."/>
            <person name="Castanera R."/>
            <person name="Alfaro M."/>
            <person name="Ramirez L."/>
            <person name="Pisabarro A.G."/>
            <person name="Kuo A."/>
            <person name="Tritt A."/>
            <person name="Lipzen A."/>
            <person name="He G."/>
            <person name="Yan M."/>
            <person name="Ng V."/>
            <person name="Cullen D."/>
            <person name="Martin F."/>
            <person name="Rosso M.-N."/>
            <person name="Henrissat B."/>
            <person name="Hibbett D."/>
            <person name="Martinez A.T."/>
            <person name="Grigoriev I.V."/>
        </authorList>
    </citation>
    <scope>NUCLEOTIDE SEQUENCE</scope>
    <source>
        <strain evidence="2">AH 44721</strain>
    </source>
</reference>
<dbReference type="SUPFAM" id="SSF48452">
    <property type="entry name" value="TPR-like"/>
    <property type="match status" value="1"/>
</dbReference>
<accession>A0A9P5NH20</accession>
<proteinExistence type="predicted"/>
<feature type="region of interest" description="Disordered" evidence="1">
    <location>
        <begin position="109"/>
        <end position="131"/>
    </location>
</feature>
<dbReference type="Gene3D" id="1.25.40.10">
    <property type="entry name" value="Tetratricopeptide repeat domain"/>
    <property type="match status" value="1"/>
</dbReference>
<dbReference type="Proteomes" id="UP000724874">
    <property type="component" value="Unassembled WGS sequence"/>
</dbReference>
<organism evidence="2 3">
    <name type="scientific">Gymnopilus junonius</name>
    <name type="common">Spectacular rustgill mushroom</name>
    <name type="synonym">Gymnopilus spectabilis subsp. junonius</name>
    <dbReference type="NCBI Taxonomy" id="109634"/>
    <lineage>
        <taxon>Eukaryota</taxon>
        <taxon>Fungi</taxon>
        <taxon>Dikarya</taxon>
        <taxon>Basidiomycota</taxon>
        <taxon>Agaricomycotina</taxon>
        <taxon>Agaricomycetes</taxon>
        <taxon>Agaricomycetidae</taxon>
        <taxon>Agaricales</taxon>
        <taxon>Agaricineae</taxon>
        <taxon>Hymenogastraceae</taxon>
        <taxon>Gymnopilus</taxon>
    </lineage>
</organism>
<dbReference type="EMBL" id="JADNYJ010000105">
    <property type="protein sequence ID" value="KAF8884887.1"/>
    <property type="molecule type" value="Genomic_DNA"/>
</dbReference>
<name>A0A9P5NH20_GYMJU</name>
<comment type="caution">
    <text evidence="2">The sequence shown here is derived from an EMBL/GenBank/DDBJ whole genome shotgun (WGS) entry which is preliminary data.</text>
</comment>
<evidence type="ECO:0000313" key="2">
    <source>
        <dbReference type="EMBL" id="KAF8884887.1"/>
    </source>
</evidence>
<dbReference type="InterPro" id="IPR011990">
    <property type="entry name" value="TPR-like_helical_dom_sf"/>
</dbReference>